<gene>
    <name evidence="2" type="ORF">ECU09_0380</name>
</gene>
<organism evidence="2">
    <name type="scientific">Encephalitozoon cuniculi</name>
    <name type="common">Microsporidian parasite</name>
    <dbReference type="NCBI Taxonomy" id="6035"/>
    <lineage>
        <taxon>Eukaryota</taxon>
        <taxon>Fungi</taxon>
        <taxon>Fungi incertae sedis</taxon>
        <taxon>Microsporidia</taxon>
        <taxon>Unikaryonidae</taxon>
        <taxon>Encephalitozoon</taxon>
    </lineage>
</organism>
<feature type="region of interest" description="Disordered" evidence="1">
    <location>
        <begin position="1"/>
        <end position="28"/>
    </location>
</feature>
<accession>M1KAK7</accession>
<reference evidence="2" key="1">
    <citation type="journal article" date="2013" name="Eukaryot. Cell">
        <title>Extremely Reduced Levels of Heterozygosity in the Vertebrate Pathogen Encephalitozoon cuniculi.</title>
        <authorList>
            <person name="Selman M."/>
            <person name="Sak B."/>
            <person name="Kvac M."/>
            <person name="Farinelli L."/>
            <person name="Weiss L.M."/>
            <person name="Corradi N."/>
        </authorList>
    </citation>
    <scope>NUCLEOTIDE SEQUENCE</scope>
</reference>
<evidence type="ECO:0000256" key="1">
    <source>
        <dbReference type="SAM" id="MobiDB-lite"/>
    </source>
</evidence>
<dbReference type="VEuPathDB" id="MicrosporidiaDB:AEWR_090380"/>
<dbReference type="EMBL" id="KC513614">
    <property type="protein sequence ID" value="AGE96250.1"/>
    <property type="molecule type" value="Genomic_DNA"/>
</dbReference>
<sequence length="104" mass="11514">MDHRDEPMPVYKKPGLGGKNSPREGSLNGQSMADIVALINLSSEERKVKLVSKYVNIISEFILHKAREISNGGENQEVSADDIEKVIVSEGLFFLSDIISLNKQ</sequence>
<dbReference type="VEuPathDB" id="MicrosporidiaDB:ECU09_0380"/>
<dbReference type="VEuPathDB" id="MicrosporidiaDB:AEWQ_090390"/>
<proteinExistence type="predicted"/>
<dbReference type="VEuPathDB" id="MicrosporidiaDB:AEWD_090380"/>
<evidence type="ECO:0000313" key="2">
    <source>
        <dbReference type="EMBL" id="AGE96250.1"/>
    </source>
</evidence>
<name>M1KAK7_ENCCN</name>
<dbReference type="AlphaFoldDB" id="M1KAK7"/>
<protein>
    <submittedName>
        <fullName evidence="2">Uncharacterized protein</fullName>
    </submittedName>
</protein>
<dbReference type="VEuPathDB" id="MicrosporidiaDB:M970_090380"/>